<evidence type="ECO:0000256" key="10">
    <source>
        <dbReference type="ARBA" id="ARBA00025699"/>
    </source>
</evidence>
<sequence length="239" mass="26374">MHRFFAPKEQISNNEIIITGSDINHIKNVLRKKVGDEVEIFDGFQNIYQARIKGLNKDEIKLGIISSSKAINNDADIKITLAQCLPKGKKMDLIVRMATELGVNSIIPVISERSIPKIGEKENKKIKHWQTIAKEACQQSGQTIIPTIQPFINLAELDPSIYDLAILPWEGEKETSLKSKLAKFKSGKLLVLIGSEGGFSQSEVDLAKKKGINTVTLGKKILRCETAAIAVLSAIQLTV</sequence>
<dbReference type="EC" id="2.1.1.193" evidence="3 12"/>
<dbReference type="AlphaFoldDB" id="A0A833L0V5"/>
<evidence type="ECO:0000313" key="16">
    <source>
        <dbReference type="Proteomes" id="UP000488506"/>
    </source>
</evidence>
<evidence type="ECO:0000256" key="2">
    <source>
        <dbReference type="ARBA" id="ARBA00005528"/>
    </source>
</evidence>
<comment type="caution">
    <text evidence="15">The sequence shown here is derived from an EMBL/GenBank/DDBJ whole genome shotgun (WGS) entry which is preliminary data.</text>
</comment>
<dbReference type="InterPro" id="IPR046887">
    <property type="entry name" value="RsmE_PUA-like"/>
</dbReference>
<dbReference type="SUPFAM" id="SSF88697">
    <property type="entry name" value="PUA domain-like"/>
    <property type="match status" value="1"/>
</dbReference>
<feature type="domain" description="Ribosomal RNA small subunit methyltransferase E methyltransferase" evidence="13">
    <location>
        <begin position="76"/>
        <end position="236"/>
    </location>
</feature>
<feature type="domain" description="Ribosomal RNA small subunit methyltransferase E PUA-like" evidence="14">
    <location>
        <begin position="18"/>
        <end position="64"/>
    </location>
</feature>
<dbReference type="GO" id="GO:0070042">
    <property type="term" value="F:rRNA (uridine-N3-)-methyltransferase activity"/>
    <property type="evidence" value="ECO:0007669"/>
    <property type="project" value="TreeGrafter"/>
</dbReference>
<evidence type="ECO:0000259" key="13">
    <source>
        <dbReference type="Pfam" id="PF04452"/>
    </source>
</evidence>
<dbReference type="Gene3D" id="2.40.240.20">
    <property type="entry name" value="Hypothetical PUA domain-like, domain 1"/>
    <property type="match status" value="1"/>
</dbReference>
<keyword evidence="6 12" id="KW-0698">rRNA processing</keyword>
<evidence type="ECO:0000256" key="8">
    <source>
        <dbReference type="ARBA" id="ARBA00022679"/>
    </source>
</evidence>
<keyword evidence="9 12" id="KW-0949">S-adenosyl-L-methionine</keyword>
<dbReference type="GO" id="GO:0070475">
    <property type="term" value="P:rRNA base methylation"/>
    <property type="evidence" value="ECO:0007669"/>
    <property type="project" value="TreeGrafter"/>
</dbReference>
<proteinExistence type="inferred from homology"/>
<keyword evidence="5 12" id="KW-0963">Cytoplasm</keyword>
<dbReference type="NCBIfam" id="TIGR00046">
    <property type="entry name" value="RsmE family RNA methyltransferase"/>
    <property type="match status" value="1"/>
</dbReference>
<comment type="subcellular location">
    <subcellularLocation>
        <location evidence="1 12">Cytoplasm</location>
    </subcellularLocation>
</comment>
<dbReference type="InterPro" id="IPR046886">
    <property type="entry name" value="RsmE_MTase_dom"/>
</dbReference>
<dbReference type="SUPFAM" id="SSF75217">
    <property type="entry name" value="alpha/beta knot"/>
    <property type="match status" value="1"/>
</dbReference>
<evidence type="ECO:0000256" key="9">
    <source>
        <dbReference type="ARBA" id="ARBA00022691"/>
    </source>
</evidence>
<keyword evidence="8 12" id="KW-0808">Transferase</keyword>
<dbReference type="CDD" id="cd18084">
    <property type="entry name" value="RsmE-like"/>
    <property type="match status" value="1"/>
</dbReference>
<evidence type="ECO:0000256" key="4">
    <source>
        <dbReference type="ARBA" id="ARBA00013673"/>
    </source>
</evidence>
<evidence type="ECO:0000313" key="15">
    <source>
        <dbReference type="EMBL" id="KAF0134064.1"/>
    </source>
</evidence>
<organism evidence="15 16">
    <name type="scientific">Candidatus Saganbacteria bacterium</name>
    <dbReference type="NCBI Taxonomy" id="2575572"/>
    <lineage>
        <taxon>Bacteria</taxon>
        <taxon>Bacillati</taxon>
        <taxon>Saganbacteria</taxon>
    </lineage>
</organism>
<dbReference type="PANTHER" id="PTHR30027">
    <property type="entry name" value="RIBOSOMAL RNA SMALL SUBUNIT METHYLTRANSFERASE E"/>
    <property type="match status" value="1"/>
</dbReference>
<evidence type="ECO:0000256" key="7">
    <source>
        <dbReference type="ARBA" id="ARBA00022603"/>
    </source>
</evidence>
<comment type="catalytic activity">
    <reaction evidence="11 12">
        <text>uridine(1498) in 16S rRNA + S-adenosyl-L-methionine = N(3)-methyluridine(1498) in 16S rRNA + S-adenosyl-L-homocysteine + H(+)</text>
        <dbReference type="Rhea" id="RHEA:42920"/>
        <dbReference type="Rhea" id="RHEA-COMP:10283"/>
        <dbReference type="Rhea" id="RHEA-COMP:10284"/>
        <dbReference type="ChEBI" id="CHEBI:15378"/>
        <dbReference type="ChEBI" id="CHEBI:57856"/>
        <dbReference type="ChEBI" id="CHEBI:59789"/>
        <dbReference type="ChEBI" id="CHEBI:65315"/>
        <dbReference type="ChEBI" id="CHEBI:74502"/>
        <dbReference type="EC" id="2.1.1.193"/>
    </reaction>
</comment>
<dbReference type="Pfam" id="PF20260">
    <property type="entry name" value="PUA_4"/>
    <property type="match status" value="1"/>
</dbReference>
<accession>A0A833L0V5</accession>
<evidence type="ECO:0000256" key="5">
    <source>
        <dbReference type="ARBA" id="ARBA00022490"/>
    </source>
</evidence>
<dbReference type="EMBL" id="WPAF01000013">
    <property type="protein sequence ID" value="KAF0134064.1"/>
    <property type="molecule type" value="Genomic_DNA"/>
</dbReference>
<dbReference type="InterPro" id="IPR006700">
    <property type="entry name" value="RsmE"/>
</dbReference>
<reference evidence="15 16" key="1">
    <citation type="submission" date="2019-12" db="EMBL/GenBank/DDBJ databases">
        <authorList>
            <person name="Wolfe R."/>
            <person name="Danczak R."/>
            <person name="Wilkins M."/>
        </authorList>
    </citation>
    <scope>NUCLEOTIDE SEQUENCE [LARGE SCALE GENOMIC DNA]</scope>
    <source>
        <strain evidence="15">X2_MaxBin.013</strain>
    </source>
</reference>
<evidence type="ECO:0000256" key="12">
    <source>
        <dbReference type="PIRNR" id="PIRNR015601"/>
    </source>
</evidence>
<gene>
    <name evidence="15" type="ORF">FD145_918</name>
</gene>
<evidence type="ECO:0000256" key="3">
    <source>
        <dbReference type="ARBA" id="ARBA00012328"/>
    </source>
</evidence>
<comment type="similarity">
    <text evidence="2 12">Belongs to the RNA methyltransferase RsmE family.</text>
</comment>
<dbReference type="NCBIfam" id="NF008692">
    <property type="entry name" value="PRK11713.1-5"/>
    <property type="match status" value="1"/>
</dbReference>
<evidence type="ECO:0000256" key="6">
    <source>
        <dbReference type="ARBA" id="ARBA00022552"/>
    </source>
</evidence>
<dbReference type="Pfam" id="PF04452">
    <property type="entry name" value="Methyltrans_RNA"/>
    <property type="match status" value="1"/>
</dbReference>
<dbReference type="InterPro" id="IPR015947">
    <property type="entry name" value="PUA-like_sf"/>
</dbReference>
<evidence type="ECO:0000259" key="14">
    <source>
        <dbReference type="Pfam" id="PF20260"/>
    </source>
</evidence>
<keyword evidence="7 12" id="KW-0489">Methyltransferase</keyword>
<dbReference type="GO" id="GO:0005737">
    <property type="term" value="C:cytoplasm"/>
    <property type="evidence" value="ECO:0007669"/>
    <property type="project" value="UniProtKB-SubCell"/>
</dbReference>
<dbReference type="Proteomes" id="UP000488506">
    <property type="component" value="Unassembled WGS sequence"/>
</dbReference>
<name>A0A833L0V5_UNCSA</name>
<protein>
    <recommendedName>
        <fullName evidence="4 12">Ribosomal RNA small subunit methyltransferase E</fullName>
        <ecNumber evidence="3 12">2.1.1.193</ecNumber>
    </recommendedName>
</protein>
<dbReference type="Gene3D" id="3.40.1280.10">
    <property type="match status" value="1"/>
</dbReference>
<dbReference type="PIRSF" id="PIRSF015601">
    <property type="entry name" value="MTase_slr0722"/>
    <property type="match status" value="1"/>
</dbReference>
<dbReference type="InterPro" id="IPR029028">
    <property type="entry name" value="Alpha/beta_knot_MTases"/>
</dbReference>
<dbReference type="InterPro" id="IPR029026">
    <property type="entry name" value="tRNA_m1G_MTases_N"/>
</dbReference>
<evidence type="ECO:0000256" key="1">
    <source>
        <dbReference type="ARBA" id="ARBA00004496"/>
    </source>
</evidence>
<evidence type="ECO:0000256" key="11">
    <source>
        <dbReference type="ARBA" id="ARBA00047944"/>
    </source>
</evidence>
<comment type="function">
    <text evidence="10 12">Specifically methylates the N3 position of the uracil ring of uridine 1498 (m3U1498) in 16S rRNA. Acts on the fully assembled 30S ribosomal subunit.</text>
</comment>
<dbReference type="PANTHER" id="PTHR30027:SF3">
    <property type="entry name" value="16S RRNA (URACIL(1498)-N(3))-METHYLTRANSFERASE"/>
    <property type="match status" value="1"/>
</dbReference>